<proteinExistence type="predicted"/>
<organism evidence="1 2">
    <name type="scientific">Trifolium pratense</name>
    <name type="common">Red clover</name>
    <dbReference type="NCBI Taxonomy" id="57577"/>
    <lineage>
        <taxon>Eukaryota</taxon>
        <taxon>Viridiplantae</taxon>
        <taxon>Streptophyta</taxon>
        <taxon>Embryophyta</taxon>
        <taxon>Tracheophyta</taxon>
        <taxon>Spermatophyta</taxon>
        <taxon>Magnoliopsida</taxon>
        <taxon>eudicotyledons</taxon>
        <taxon>Gunneridae</taxon>
        <taxon>Pentapetalae</taxon>
        <taxon>rosids</taxon>
        <taxon>fabids</taxon>
        <taxon>Fabales</taxon>
        <taxon>Fabaceae</taxon>
        <taxon>Papilionoideae</taxon>
        <taxon>50 kb inversion clade</taxon>
        <taxon>NPAAA clade</taxon>
        <taxon>Hologalegina</taxon>
        <taxon>IRL clade</taxon>
        <taxon>Trifolieae</taxon>
        <taxon>Trifolium</taxon>
    </lineage>
</organism>
<protein>
    <submittedName>
        <fullName evidence="1">Endo-1,3-1,4-beta-D-glucanase-like protein</fullName>
    </submittedName>
</protein>
<dbReference type="Proteomes" id="UP000236291">
    <property type="component" value="Unassembled WGS sequence"/>
</dbReference>
<sequence>MSGPECCSNPPTLNPNAGTGHVDKLGALNAYITGSPNSNSAVLLVSDIFGYEAPNL</sequence>
<evidence type="ECO:0000313" key="1">
    <source>
        <dbReference type="EMBL" id="PNY02558.1"/>
    </source>
</evidence>
<gene>
    <name evidence="1" type="ORF">L195_g025870</name>
</gene>
<name>A0A2K3NHN6_TRIPR</name>
<dbReference type="ExpressionAtlas" id="A0A2K3NHN6">
    <property type="expression patterns" value="baseline"/>
</dbReference>
<dbReference type="PANTHER" id="PTHR17630">
    <property type="entry name" value="DIENELACTONE HYDROLASE"/>
    <property type="match status" value="1"/>
</dbReference>
<feature type="non-terminal residue" evidence="1">
    <location>
        <position position="56"/>
    </location>
</feature>
<reference evidence="1 2" key="1">
    <citation type="journal article" date="2014" name="Am. J. Bot.">
        <title>Genome assembly and annotation for red clover (Trifolium pratense; Fabaceae).</title>
        <authorList>
            <person name="Istvanek J."/>
            <person name="Jaros M."/>
            <person name="Krenek A."/>
            <person name="Repkova J."/>
        </authorList>
    </citation>
    <scope>NUCLEOTIDE SEQUENCE [LARGE SCALE GENOMIC DNA]</scope>
    <source>
        <strain evidence="2">cv. Tatra</strain>
        <tissue evidence="1">Young leaves</tissue>
    </source>
</reference>
<evidence type="ECO:0000313" key="2">
    <source>
        <dbReference type="Proteomes" id="UP000236291"/>
    </source>
</evidence>
<dbReference type="PANTHER" id="PTHR17630:SF97">
    <property type="entry name" value="ENDO-1,31,4-BETA-D-GLUCANASE-LIKE"/>
    <property type="match status" value="1"/>
</dbReference>
<reference evidence="1 2" key="2">
    <citation type="journal article" date="2017" name="Front. Plant Sci.">
        <title>Gene Classification and Mining of Molecular Markers Useful in Red Clover (Trifolium pratense) Breeding.</title>
        <authorList>
            <person name="Istvanek J."/>
            <person name="Dluhosova J."/>
            <person name="Dluhos P."/>
            <person name="Patkova L."/>
            <person name="Nedelnik J."/>
            <person name="Repkova J."/>
        </authorList>
    </citation>
    <scope>NUCLEOTIDE SEQUENCE [LARGE SCALE GENOMIC DNA]</scope>
    <source>
        <strain evidence="2">cv. Tatra</strain>
        <tissue evidence="1">Young leaves</tissue>
    </source>
</reference>
<accession>A0A2K3NHN6</accession>
<dbReference type="STRING" id="57577.A0A2K3NHN6"/>
<comment type="caution">
    <text evidence="1">The sequence shown here is derived from an EMBL/GenBank/DDBJ whole genome shotgun (WGS) entry which is preliminary data.</text>
</comment>
<dbReference type="EMBL" id="ASHM01021510">
    <property type="protein sequence ID" value="PNY02558.1"/>
    <property type="molecule type" value="Genomic_DNA"/>
</dbReference>
<dbReference type="AlphaFoldDB" id="A0A2K3NHN6"/>